<proteinExistence type="predicted"/>
<gene>
    <name evidence="3" type="ORF">M440DRAFT_248599</name>
</gene>
<evidence type="ECO:0000313" key="3">
    <source>
        <dbReference type="EMBL" id="PTB79807.1"/>
    </source>
</evidence>
<protein>
    <recommendedName>
        <fullName evidence="5">Secreted protein</fullName>
    </recommendedName>
</protein>
<reference evidence="3 4" key="1">
    <citation type="submission" date="2016-07" db="EMBL/GenBank/DDBJ databases">
        <title>Multiple horizontal gene transfer events from other fungi enriched the ability of initially mycotrophic Trichoderma (Ascomycota) to feed on dead plant biomass.</title>
        <authorList>
            <consortium name="DOE Joint Genome Institute"/>
            <person name="Aerts A."/>
            <person name="Atanasova L."/>
            <person name="Chenthamara K."/>
            <person name="Zhang J."/>
            <person name="Grujic M."/>
            <person name="Henrissat B."/>
            <person name="Kuo A."/>
            <person name="Salamov A."/>
            <person name="Lipzen A."/>
            <person name="Labutti K."/>
            <person name="Barry K."/>
            <person name="Miao Y."/>
            <person name="Rahimi M.J."/>
            <person name="Shen Q."/>
            <person name="Grigoriev I.V."/>
            <person name="Kubicek C.P."/>
            <person name="Druzhinina I.S."/>
        </authorList>
    </citation>
    <scope>NUCLEOTIDE SEQUENCE [LARGE SCALE GENOMIC DNA]</scope>
    <source>
        <strain evidence="3 4">ATCC 18648</strain>
    </source>
</reference>
<evidence type="ECO:0008006" key="5">
    <source>
        <dbReference type="Google" id="ProtNLM"/>
    </source>
</evidence>
<keyword evidence="2" id="KW-0732">Signal</keyword>
<keyword evidence="4" id="KW-1185">Reference proteome</keyword>
<dbReference type="Proteomes" id="UP000240760">
    <property type="component" value="Unassembled WGS sequence"/>
</dbReference>
<dbReference type="EMBL" id="KZ679128">
    <property type="protein sequence ID" value="PTB79807.1"/>
    <property type="molecule type" value="Genomic_DNA"/>
</dbReference>
<name>A0A2T4CDZ9_TRILO</name>
<accession>A0A2T4CDZ9</accession>
<dbReference type="AlphaFoldDB" id="A0A2T4CDZ9"/>
<evidence type="ECO:0000256" key="2">
    <source>
        <dbReference type="SAM" id="SignalP"/>
    </source>
</evidence>
<feature type="chain" id="PRO_5015692308" description="Secreted protein" evidence="2">
    <location>
        <begin position="27"/>
        <end position="93"/>
    </location>
</feature>
<organism evidence="3 4">
    <name type="scientific">Trichoderma longibrachiatum ATCC 18648</name>
    <dbReference type="NCBI Taxonomy" id="983965"/>
    <lineage>
        <taxon>Eukaryota</taxon>
        <taxon>Fungi</taxon>
        <taxon>Dikarya</taxon>
        <taxon>Ascomycota</taxon>
        <taxon>Pezizomycotina</taxon>
        <taxon>Sordariomycetes</taxon>
        <taxon>Hypocreomycetidae</taxon>
        <taxon>Hypocreales</taxon>
        <taxon>Hypocreaceae</taxon>
        <taxon>Trichoderma</taxon>
    </lineage>
</organism>
<feature type="signal peptide" evidence="2">
    <location>
        <begin position="1"/>
        <end position="26"/>
    </location>
</feature>
<evidence type="ECO:0000256" key="1">
    <source>
        <dbReference type="SAM" id="MobiDB-lite"/>
    </source>
</evidence>
<sequence length="93" mass="10269">MISRSSALIVCFYAFIIWHWPLKCTVQQLLEIIRCPDHAGKFMLRSPPRETKSSYRPSVEAGTGRAGRAGILGSPLQGGASGIRRGWRVSQVV</sequence>
<evidence type="ECO:0000313" key="4">
    <source>
        <dbReference type="Proteomes" id="UP000240760"/>
    </source>
</evidence>
<feature type="region of interest" description="Disordered" evidence="1">
    <location>
        <begin position="46"/>
        <end position="73"/>
    </location>
</feature>